<protein>
    <submittedName>
        <fullName evidence="1">9380_t:CDS:1</fullName>
    </submittedName>
</protein>
<sequence length="80" mass="8964">MSSLFGLVVRLSRPAPRIFRPVALFSSASTLFDKELSRSRELVKEMLREKGRTFKSGDLKALNVSFKSAGCNNQIVPDFD</sequence>
<feature type="non-terminal residue" evidence="1">
    <location>
        <position position="1"/>
    </location>
</feature>
<proteinExistence type="predicted"/>
<comment type="caution">
    <text evidence="1">The sequence shown here is derived from an EMBL/GenBank/DDBJ whole genome shotgun (WGS) entry which is preliminary data.</text>
</comment>
<gene>
    <name evidence="1" type="ORF">DERYTH_LOCUS20593</name>
</gene>
<name>A0A9N9JLX9_9GLOM</name>
<evidence type="ECO:0000313" key="1">
    <source>
        <dbReference type="EMBL" id="CAG8786877.1"/>
    </source>
</evidence>
<organism evidence="1 2">
    <name type="scientific">Dentiscutata erythropus</name>
    <dbReference type="NCBI Taxonomy" id="1348616"/>
    <lineage>
        <taxon>Eukaryota</taxon>
        <taxon>Fungi</taxon>
        <taxon>Fungi incertae sedis</taxon>
        <taxon>Mucoromycota</taxon>
        <taxon>Glomeromycotina</taxon>
        <taxon>Glomeromycetes</taxon>
        <taxon>Diversisporales</taxon>
        <taxon>Gigasporaceae</taxon>
        <taxon>Dentiscutata</taxon>
    </lineage>
</organism>
<dbReference type="EMBL" id="CAJVPY010024542">
    <property type="protein sequence ID" value="CAG8786877.1"/>
    <property type="molecule type" value="Genomic_DNA"/>
</dbReference>
<evidence type="ECO:0000313" key="2">
    <source>
        <dbReference type="Proteomes" id="UP000789405"/>
    </source>
</evidence>
<dbReference type="Proteomes" id="UP000789405">
    <property type="component" value="Unassembled WGS sequence"/>
</dbReference>
<dbReference type="AlphaFoldDB" id="A0A9N9JLX9"/>
<accession>A0A9N9JLX9</accession>
<dbReference type="OrthoDB" id="2382948at2759"/>
<keyword evidence="2" id="KW-1185">Reference proteome</keyword>
<reference evidence="1" key="1">
    <citation type="submission" date="2021-06" db="EMBL/GenBank/DDBJ databases">
        <authorList>
            <person name="Kallberg Y."/>
            <person name="Tangrot J."/>
            <person name="Rosling A."/>
        </authorList>
    </citation>
    <scope>NUCLEOTIDE SEQUENCE</scope>
    <source>
        <strain evidence="1">MA453B</strain>
    </source>
</reference>